<dbReference type="OrthoDB" id="7206808at2"/>
<evidence type="ECO:0000313" key="3">
    <source>
        <dbReference type="Proteomes" id="UP000000496"/>
    </source>
</evidence>
<keyword evidence="2" id="KW-0614">Plasmid</keyword>
<accession>F8L2S7</accession>
<evidence type="ECO:0000256" key="1">
    <source>
        <dbReference type="SAM" id="MobiDB-lite"/>
    </source>
</evidence>
<evidence type="ECO:0000313" key="2">
    <source>
        <dbReference type="EMBL" id="CCB87773.1"/>
    </source>
</evidence>
<name>F8L2S7_SIMNZ</name>
<feature type="region of interest" description="Disordered" evidence="1">
    <location>
        <begin position="490"/>
        <end position="516"/>
    </location>
</feature>
<gene>
    <name evidence="2" type="ordered locus">SNE_B24140</name>
</gene>
<keyword evidence="3" id="KW-1185">Reference proteome</keyword>
<geneLocation type="plasmid" evidence="2 3">
    <name>pSn</name>
</geneLocation>
<dbReference type="Proteomes" id="UP000000496">
    <property type="component" value="Plasmid pSn"/>
</dbReference>
<reference key="1">
    <citation type="journal article" date="2011" name="Mol. Biol. Evol.">
        <title>Unity in variety -- the pan-genome of the Chlamydiae.</title>
        <authorList>
            <person name="Collingro A."/>
            <person name="Tischler P."/>
            <person name="Weinmaier T."/>
            <person name="Penz T."/>
            <person name="Heinz E."/>
            <person name="Brunham R.C."/>
            <person name="Read T.D."/>
            <person name="Bavoil P.M."/>
            <person name="Sachse K."/>
            <person name="Kahane S."/>
            <person name="Friedman M.G."/>
            <person name="Rattei T."/>
            <person name="Myers G.S.A."/>
            <person name="Horn M."/>
        </authorList>
    </citation>
    <scope>NUCLEOTIDE SEQUENCE</scope>
    <source>
        <strain>Z</strain>
    </source>
</reference>
<dbReference type="KEGG" id="sng:SNE_B24140"/>
<proteinExistence type="predicted"/>
<reference evidence="2 3" key="2">
    <citation type="journal article" date="2011" name="Mol. Biol. Evol.">
        <title>Unity in variety--the pan-genome of the Chlamydiae.</title>
        <authorList>
            <person name="Collingro A."/>
            <person name="Tischler P."/>
            <person name="Weinmaier T."/>
            <person name="Penz T."/>
            <person name="Heinz E."/>
            <person name="Brunham R.C."/>
            <person name="Read T.D."/>
            <person name="Bavoil P.M."/>
            <person name="Sachse K."/>
            <person name="Kahane S."/>
            <person name="Friedman M.G."/>
            <person name="Rattei T."/>
            <person name="Myers G.S."/>
            <person name="Horn M."/>
        </authorList>
    </citation>
    <scope>NUCLEOTIDE SEQUENCE [LARGE SCALE GENOMIC DNA]</scope>
    <source>
        <strain evidence="3">ATCC VR-1471 / Z</strain>
        <plasmid evidence="2 3">pSn</plasmid>
    </source>
</reference>
<feature type="compositionally biased region" description="Low complexity" evidence="1">
    <location>
        <begin position="493"/>
        <end position="507"/>
    </location>
</feature>
<sequence>MSTDVTKTSEFKSICSFNPVNQTVHDSALERISSVVFSVISDLQSTDKELDSESIATFSEKVGQINTKLKDEGKGTPFTVALYTMSLLTDLRAKLSPENQDVLTNPFIARLKELAEQDTIKDKVGVATQLYNFQKNVLNPALLKAESREELAALKPLVQLVFTIKSKVEEVDPNGKLDELKKASYENYNYTYFTADPGYQALINYAPGSISNLESSQSRAKVISKLTEVQQVIARIADNPHMPTKDKVALYQAFTQIQKEFGENGAELNEVIDALETTLDLHKGIKSSFPLEMKELLSNPISGELSPIATKLVAFERDHLIPALQQVATREELLALEPLVDQCIDLKPKVDSADTEGRLSETHAAMIDLYNAKLQKTNVNFAPLISYIPGKLGDLSNSGRREKLANSLAEYIEGAIKSFDHPIFQQEEKIALYEAVLKIQSEFNDHKDGARLEPTAKALRKALSIPEPELAKVKPEPKAKSSLFAMWEKRASESGSENSSPKSTTIPSKKEVEVSPEVRRQKSLQIIQEKLGSLDLNSQFLSEDISYIKSQISTLRSISGNPVEFKHLEKALDVLLNPETLAVSSEEKFLMGFVLEKHKLSKLDLAKFVKKDEDINKPDVLKKVSARVLASYVDQERVTVLDAQSNMLRALKQKAFHPEQLEATASRAVDIARSTAKQMRFRRFTDLYTLNPALNHNFTANYSTLVQTFELFTRETVMPDLEKNWSKLATAYDSPTSGKFSELLTNYSYMNPRRQFSIYVASCQEDFLNSLGLQLIDRTPLRELEPYLSQKVEEHKTDGAKTFLINYEDHFQEEHLWLFDNAHRIVMPHNQGDNDNTNLGKGVCYNNSLSRMSTLMRDPTMDRSTLQMGSTERTRFHQNLVGRKVEKAKDGAMSWDEATRAIKHNCEVYGLRHHHTTSPFSSDGGLYENLATKMEEFSNLGYSQVILGLRDPKTETGHAVNLIFDKAHGIYSIEDDNLGRIEFSNLKELQAQGKEYFKIFYPHNTELTFECYALAK</sequence>
<dbReference type="EMBL" id="FR872581">
    <property type="protein sequence ID" value="CCB87773.1"/>
    <property type="molecule type" value="Genomic_DNA"/>
</dbReference>
<dbReference type="HOGENOM" id="CLU_301852_0_0_0"/>
<organism evidence="2 3">
    <name type="scientific">Simkania negevensis (strain ATCC VR-1471 / DSM 27360 / Z)</name>
    <dbReference type="NCBI Taxonomy" id="331113"/>
    <lineage>
        <taxon>Bacteria</taxon>
        <taxon>Pseudomonadati</taxon>
        <taxon>Chlamydiota</taxon>
        <taxon>Chlamydiia</taxon>
        <taxon>Parachlamydiales</taxon>
        <taxon>Simkaniaceae</taxon>
        <taxon>Simkania</taxon>
    </lineage>
</organism>
<dbReference type="RefSeq" id="WP_013935007.1">
    <property type="nucleotide sequence ID" value="NC_015710.1"/>
</dbReference>
<protein>
    <submittedName>
        <fullName evidence="2">Uncharacterized protein</fullName>
    </submittedName>
</protein>
<dbReference type="AlphaFoldDB" id="F8L2S7"/>